<dbReference type="PROSITE" id="PS50089">
    <property type="entry name" value="ZF_RING_2"/>
    <property type="match status" value="1"/>
</dbReference>
<feature type="region of interest" description="Disordered" evidence="4">
    <location>
        <begin position="59"/>
        <end position="97"/>
    </location>
</feature>
<proteinExistence type="predicted"/>
<accession>A0ABY7FFD4</accession>
<name>A0ABY7FFD4_MYAAR</name>
<gene>
    <name evidence="6" type="ORF">MAR_001707</name>
</gene>
<evidence type="ECO:0000256" key="1">
    <source>
        <dbReference type="ARBA" id="ARBA00022771"/>
    </source>
</evidence>
<dbReference type="Gene3D" id="3.30.40.10">
    <property type="entry name" value="Zinc/RING finger domain, C3HC4 (zinc finger)"/>
    <property type="match status" value="1"/>
</dbReference>
<keyword evidence="7" id="KW-1185">Reference proteome</keyword>
<evidence type="ECO:0000259" key="5">
    <source>
        <dbReference type="PROSITE" id="PS50089"/>
    </source>
</evidence>
<dbReference type="EMBL" id="CP111022">
    <property type="protein sequence ID" value="WAR19869.1"/>
    <property type="molecule type" value="Genomic_DNA"/>
</dbReference>
<dbReference type="Proteomes" id="UP001164746">
    <property type="component" value="Chromosome 11"/>
</dbReference>
<organism evidence="6 7">
    <name type="scientific">Mya arenaria</name>
    <name type="common">Soft-shell clam</name>
    <dbReference type="NCBI Taxonomy" id="6604"/>
    <lineage>
        <taxon>Eukaryota</taxon>
        <taxon>Metazoa</taxon>
        <taxon>Spiralia</taxon>
        <taxon>Lophotrochozoa</taxon>
        <taxon>Mollusca</taxon>
        <taxon>Bivalvia</taxon>
        <taxon>Autobranchia</taxon>
        <taxon>Heteroconchia</taxon>
        <taxon>Euheterodonta</taxon>
        <taxon>Imparidentia</taxon>
        <taxon>Neoheterodontei</taxon>
        <taxon>Myida</taxon>
        <taxon>Myoidea</taxon>
        <taxon>Myidae</taxon>
        <taxon>Mya</taxon>
    </lineage>
</organism>
<dbReference type="InterPro" id="IPR042496">
    <property type="entry name" value="CGRF1"/>
</dbReference>
<feature type="compositionally biased region" description="Polar residues" evidence="4">
    <location>
        <begin position="63"/>
        <end position="80"/>
    </location>
</feature>
<dbReference type="PANTHER" id="PTHR15379:SF2">
    <property type="entry name" value="CELL GROWTH REGULATOR WITH RING FINGER DOMAIN PROTEIN 1"/>
    <property type="match status" value="1"/>
</dbReference>
<reference evidence="6" key="1">
    <citation type="submission" date="2022-11" db="EMBL/GenBank/DDBJ databases">
        <title>Centuries of genome instability and evolution in soft-shell clam transmissible cancer (bioRxiv).</title>
        <authorList>
            <person name="Hart S.F.M."/>
            <person name="Yonemitsu M.A."/>
            <person name="Giersch R.M."/>
            <person name="Beal B.F."/>
            <person name="Arriagada G."/>
            <person name="Davis B.W."/>
            <person name="Ostrander E.A."/>
            <person name="Goff S.P."/>
            <person name="Metzger M.J."/>
        </authorList>
    </citation>
    <scope>NUCLEOTIDE SEQUENCE</scope>
    <source>
        <strain evidence="6">MELC-2E11</strain>
        <tissue evidence="6">Siphon/mantle</tissue>
    </source>
</reference>
<keyword evidence="1 3" id="KW-0863">Zinc-finger</keyword>
<keyword evidence="1 3" id="KW-0479">Metal-binding</keyword>
<evidence type="ECO:0000313" key="7">
    <source>
        <dbReference type="Proteomes" id="UP001164746"/>
    </source>
</evidence>
<dbReference type="InterPro" id="IPR001841">
    <property type="entry name" value="Znf_RING"/>
</dbReference>
<dbReference type="InterPro" id="IPR013083">
    <property type="entry name" value="Znf_RING/FYVE/PHD"/>
</dbReference>
<dbReference type="PANTHER" id="PTHR15379">
    <property type="entry name" value="CELL GROWTH REGULATOR WITH RING FINGER DOMAIN PROTEIN 1"/>
    <property type="match status" value="1"/>
</dbReference>
<evidence type="ECO:0000256" key="2">
    <source>
        <dbReference type="ARBA" id="ARBA00022833"/>
    </source>
</evidence>
<evidence type="ECO:0000256" key="4">
    <source>
        <dbReference type="SAM" id="MobiDB-lite"/>
    </source>
</evidence>
<feature type="domain" description="RING-type" evidence="5">
    <location>
        <begin position="109"/>
        <end position="144"/>
    </location>
</feature>
<evidence type="ECO:0000256" key="3">
    <source>
        <dbReference type="PROSITE-ProRule" id="PRU00175"/>
    </source>
</evidence>
<dbReference type="Pfam" id="PF13920">
    <property type="entry name" value="zf-C3HC4_3"/>
    <property type="match status" value="1"/>
</dbReference>
<keyword evidence="2" id="KW-0862">Zinc</keyword>
<evidence type="ECO:0000313" key="6">
    <source>
        <dbReference type="EMBL" id="WAR19869.1"/>
    </source>
</evidence>
<sequence length="188" mass="21566">MSSSATHYNMTQFTVIHLKDELCTLDSHIVYQFLKTNHNNLITLQPIFVSHDEEYREFDHNNRPTSEINRTTDDGQSSGVQDIPTDPAFSESKTDSDSDVNINHINGCCCICQTLPIFYTLLPCRHACVCKSCLKPLDKCPICRTYIDSYFRIGHQLQSEEGQSPNETVSLTRWQVLNQRVNEWLGFT</sequence>
<dbReference type="SUPFAM" id="SSF57850">
    <property type="entry name" value="RING/U-box"/>
    <property type="match status" value="1"/>
</dbReference>
<protein>
    <submittedName>
        <fullName evidence="6">CGRF1-like protein</fullName>
    </submittedName>
</protein>